<evidence type="ECO:0000256" key="1">
    <source>
        <dbReference type="SAM" id="Phobius"/>
    </source>
</evidence>
<keyword evidence="4" id="KW-1185">Reference proteome</keyword>
<comment type="caution">
    <text evidence="3">The sequence shown here is derived from an EMBL/GenBank/DDBJ whole genome shotgun (WGS) entry which is preliminary data.</text>
</comment>
<feature type="domain" description="Zinc-ribbon" evidence="2">
    <location>
        <begin position="2"/>
        <end position="22"/>
    </location>
</feature>
<dbReference type="InterPro" id="IPR026870">
    <property type="entry name" value="Zinc_ribbon_dom"/>
</dbReference>
<proteinExistence type="predicted"/>
<keyword evidence="1" id="KW-1133">Transmembrane helix</keyword>
<accession>A0ABS8DF99</accession>
<dbReference type="RefSeq" id="WP_066733624.1">
    <property type="nucleotide sequence ID" value="NZ_JAJCIQ010000003.1"/>
</dbReference>
<name>A0ABS8DF99_9FIRM</name>
<keyword evidence="1" id="KW-0812">Transmembrane</keyword>
<keyword evidence="1" id="KW-0472">Membrane</keyword>
<feature type="transmembrane region" description="Helical" evidence="1">
    <location>
        <begin position="58"/>
        <end position="76"/>
    </location>
</feature>
<feature type="transmembrane region" description="Helical" evidence="1">
    <location>
        <begin position="96"/>
        <end position="121"/>
    </location>
</feature>
<reference evidence="3 4" key="1">
    <citation type="submission" date="2021-10" db="EMBL/GenBank/DDBJ databases">
        <title>Collection of gut derived symbiotic bacterial strains cultured from healthy donors.</title>
        <authorList>
            <person name="Lin H."/>
            <person name="Littmann E."/>
            <person name="Kohout C."/>
            <person name="Pamer E.G."/>
        </authorList>
    </citation>
    <scope>NUCLEOTIDE SEQUENCE [LARGE SCALE GENOMIC DNA]</scope>
    <source>
        <strain evidence="3 4">DFI.1.165</strain>
    </source>
</reference>
<dbReference type="Proteomes" id="UP001299546">
    <property type="component" value="Unassembled WGS sequence"/>
</dbReference>
<evidence type="ECO:0000313" key="4">
    <source>
        <dbReference type="Proteomes" id="UP001299546"/>
    </source>
</evidence>
<sequence length="194" mass="21574">MFCSKCGKQIEEGSRFCPYCGNVQEPVAGRADNSVYSNKDSIHMVTNHGTGILKGMSAVDIIIAVVYIIMLLWWTIQFFSNLKGSWIVYEFMGPDAKFMGMIFYIIPYALVLCFSIIGILGVKKREYHISTSVIIVVIGLIVKIGSIVFNSISYKTYVIVAQRVFAVYGAIGISTIVLGVITAVLLYAKMNQRR</sequence>
<dbReference type="EMBL" id="JAJCIS010000003">
    <property type="protein sequence ID" value="MCB7387055.1"/>
    <property type="molecule type" value="Genomic_DNA"/>
</dbReference>
<gene>
    <name evidence="3" type="ORF">LIZ65_07110</name>
</gene>
<organism evidence="3 4">
    <name type="scientific">Bariatricus massiliensis</name>
    <dbReference type="NCBI Taxonomy" id="1745713"/>
    <lineage>
        <taxon>Bacteria</taxon>
        <taxon>Bacillati</taxon>
        <taxon>Bacillota</taxon>
        <taxon>Clostridia</taxon>
        <taxon>Lachnospirales</taxon>
        <taxon>Lachnospiraceae</taxon>
        <taxon>Bariatricus</taxon>
    </lineage>
</organism>
<feature type="transmembrane region" description="Helical" evidence="1">
    <location>
        <begin position="165"/>
        <end position="188"/>
    </location>
</feature>
<feature type="transmembrane region" description="Helical" evidence="1">
    <location>
        <begin position="133"/>
        <end position="153"/>
    </location>
</feature>
<evidence type="ECO:0000313" key="3">
    <source>
        <dbReference type="EMBL" id="MCB7387055.1"/>
    </source>
</evidence>
<protein>
    <submittedName>
        <fullName evidence="3">Zinc-ribbon domain-containing protein</fullName>
    </submittedName>
</protein>
<evidence type="ECO:0000259" key="2">
    <source>
        <dbReference type="Pfam" id="PF13240"/>
    </source>
</evidence>
<dbReference type="Pfam" id="PF13240">
    <property type="entry name" value="Zn_Ribbon_1"/>
    <property type="match status" value="1"/>
</dbReference>